<dbReference type="HOGENOM" id="CLU_796448_0_0_5"/>
<dbReference type="RefSeq" id="WP_015827676.1">
    <property type="nucleotide sequence ID" value="NC_012982.1"/>
</dbReference>
<accession>C6XK81</accession>
<dbReference type="GO" id="GO:0032259">
    <property type="term" value="P:methylation"/>
    <property type="evidence" value="ECO:0007669"/>
    <property type="project" value="UniProtKB-KW"/>
</dbReference>
<evidence type="ECO:0000313" key="2">
    <source>
        <dbReference type="Proteomes" id="UP000002745"/>
    </source>
</evidence>
<name>C6XK81_HIRBI</name>
<dbReference type="InterPro" id="IPR029063">
    <property type="entry name" value="SAM-dependent_MTases_sf"/>
</dbReference>
<keyword evidence="1" id="KW-0489">Methyltransferase</keyword>
<dbReference type="CDD" id="cd02440">
    <property type="entry name" value="AdoMet_MTases"/>
    <property type="match status" value="1"/>
</dbReference>
<dbReference type="STRING" id="582402.Hbal_1840"/>
<dbReference type="KEGG" id="hba:Hbal_1840"/>
<evidence type="ECO:0000313" key="1">
    <source>
        <dbReference type="EMBL" id="ACT59526.1"/>
    </source>
</evidence>
<reference evidence="2" key="1">
    <citation type="journal article" date="2011" name="J. Bacteriol.">
        <title>Genome sequences of eight morphologically diverse alphaproteobacteria.</title>
        <authorList>
            <consortium name="US DOE Joint Genome Institute"/>
            <person name="Brown P.J."/>
            <person name="Kysela D.T."/>
            <person name="Buechlein A."/>
            <person name="Hemmerich C."/>
            <person name="Brun Y.V."/>
        </authorList>
    </citation>
    <scope>NUCLEOTIDE SEQUENCE [LARGE SCALE GENOMIC DNA]</scope>
    <source>
        <strain evidence="2">ATCC 49814 / DSM 5838 / IFAM 1418</strain>
    </source>
</reference>
<dbReference type="GO" id="GO:0008168">
    <property type="term" value="F:methyltransferase activity"/>
    <property type="evidence" value="ECO:0007669"/>
    <property type="project" value="UniProtKB-KW"/>
</dbReference>
<dbReference type="eggNOG" id="COG2227">
    <property type="taxonomic scope" value="Bacteria"/>
</dbReference>
<dbReference type="Pfam" id="PF13489">
    <property type="entry name" value="Methyltransf_23"/>
    <property type="match status" value="1"/>
</dbReference>
<dbReference type="Proteomes" id="UP000002745">
    <property type="component" value="Chromosome"/>
</dbReference>
<sequence length="349" mass="38825">MSKPIRKYSKSSNFYASSKQEFFSSNDDLLAKAKRQNELYAKGPARLNCKICGDVLLEETDIKSHGVEYVFCRNCNHLNGRHDDTQDFVNSLYVADGGTDYANNYIDNEYASRAEKIYIPKAEFLKDSLPRTPTGILDVGCGGGYFVYAAQKLGFASLGIDVSETMTAYGNSQIENHLGCEPLHCVDETELYEAVRCTAFDVVSAIGVIEHLREPERFFDAVKKSKASFLYYSVPMFSPSVFLENAMQDIFPRQLSGGHTHLFTEESLLKMHELVGGTSIAEWRFGTDMMDLYRSLVVSLQKSGGSSYAQEQVSRGMGGLIDGLQSVLDENHFCSEIHVLVSCANSRNG</sequence>
<proteinExistence type="predicted"/>
<dbReference type="SUPFAM" id="SSF53335">
    <property type="entry name" value="S-adenosyl-L-methionine-dependent methyltransferases"/>
    <property type="match status" value="1"/>
</dbReference>
<dbReference type="Gene3D" id="3.40.50.150">
    <property type="entry name" value="Vaccinia Virus protein VP39"/>
    <property type="match status" value="1"/>
</dbReference>
<dbReference type="EMBL" id="CP001678">
    <property type="protein sequence ID" value="ACT59526.1"/>
    <property type="molecule type" value="Genomic_DNA"/>
</dbReference>
<organism evidence="1 2">
    <name type="scientific">Hirschia baltica (strain ATCC 49814 / DSM 5838 / IFAM 1418)</name>
    <dbReference type="NCBI Taxonomy" id="582402"/>
    <lineage>
        <taxon>Bacteria</taxon>
        <taxon>Pseudomonadati</taxon>
        <taxon>Pseudomonadota</taxon>
        <taxon>Alphaproteobacteria</taxon>
        <taxon>Hyphomonadales</taxon>
        <taxon>Hyphomonadaceae</taxon>
        <taxon>Hirschia</taxon>
    </lineage>
</organism>
<dbReference type="OrthoDB" id="9807911at2"/>
<gene>
    <name evidence="1" type="ordered locus">Hbal_1840</name>
</gene>
<dbReference type="AlphaFoldDB" id="C6XK81"/>
<protein>
    <submittedName>
        <fullName evidence="1">Methyltransferase type 11</fullName>
    </submittedName>
</protein>
<keyword evidence="2" id="KW-1185">Reference proteome</keyword>
<keyword evidence="1" id="KW-0808">Transferase</keyword>